<feature type="domain" description="Fibronectin type-III" evidence="4">
    <location>
        <begin position="1220"/>
        <end position="1317"/>
    </location>
</feature>
<dbReference type="InterPro" id="IPR013783">
    <property type="entry name" value="Ig-like_fold"/>
</dbReference>
<dbReference type="SUPFAM" id="SSF51294">
    <property type="entry name" value="Hedgehog/intein (Hint) domain"/>
    <property type="match status" value="1"/>
</dbReference>
<dbReference type="PROSITE" id="PS50853">
    <property type="entry name" value="FN3"/>
    <property type="match status" value="6"/>
</dbReference>
<dbReference type="InterPro" id="IPR036116">
    <property type="entry name" value="FN3_sf"/>
</dbReference>
<feature type="domain" description="Fibronectin type-III" evidence="4">
    <location>
        <begin position="3"/>
        <end position="92"/>
    </location>
</feature>
<sequence length="2676" mass="276919">MSVPGAPTIGVITPGNGQLSVAFTSTGATPTNMEYSIDNGTNWVLRSGIATPVIITGLANGTSYTVMLRAKNASGTGPSSSAGPDATTTPRTTPGAPTITTITCPSSGTIQINFTAPVSNGGSAITNYAYSTTGAAGTFTNIAPLQTTSPITVSGLANGTPYQVSIRAINAAGNGTAAIAVAATPYTTPAAPTIGTITFPSSGTLSVPFTAGATNGNVLTNYEYSTDGGSNWTVRSPSSTATPIIISGLTNGVACTVKLRAVNAAGAGATQASGTAATPRTVPDAPTGVTVTPGATTVLSIAWTAPANNGGNAITFYKIERSLDGVSSWTALTSAQASSPYNSTGLTNGTVYHYRVSATNTAGFGAVSSTASGTPRTVPGAPTTVSVTTSSSTDVSVSFTAPASNGGNTISSYVVTPYIGLTAQTTVSGASSPISVTGLTTGQSYTFKVQAVNAAGAGTQSAASAAVSLLYNSVSAPNNATFTYASGVAFTDSKITYTGTAFSDVTITPSGTAWTISAAGKTDTFNYVRKVVFTDKIVYLAGSGVDAATGSSTVGSYTMTKTIVGGANVIAAYISDAATEYTANSKPAVIYIAGDTIYTPSPAAPGTTITSPVSIVGVTMNSKKPLISRWDNYTLRYLMIKSSDVTIENIIFDLYVSATTQNEINAGSVDIGFINPNLTLLANIVFKNVDMVRGYQKGVNMNYVTNVTFDGCTFARVSARATIGMSSCKNVTIKNCTIPRSGTTLTGYGSIYISTSNGPRDIYATSATYNNTRAGWTDAQKLDAVKTQNIDLSLNNTFTDDNSLPATIQIDPYKAENGNDSFQYSLTFTGTNPDVKLPSNFGYSFSHYAAAGTAILKTNITKNSTDISGALATWGFDPTNVTVRSLDTNARIYPTGYELPFSTFDPTTITNETSIPISIGGTRTVIPILDSNSLSGLTTNAPVFVTGVSAAPKLAVFTASDPGAAVKNSIDNSVNAVAVQRTVKGAAKTSVMEVKKRSAVTSVVATKTVGGQTQTATADISSLPSTHSVILSVDDIDATAGLKANVYFKVIDENGNVVTNGISLPIDFDVPGTEAVSVLDLYVYNTTTSNYDQVGSLTKKVGTTTTFSYTFTTNSDYQLVLPSPSAPGAPTIDSVTPGDSQLSVAFTAGSNGGSAITDYEYTTNSGSTWTSSDSSSSPITITSLTNGTSYTVQLRAVNTVGSSSASNDVSGTPAGLPLGPVVDLSGTASDGIVTLTWTSPNADDIDNGSAITRFNIYQSTDGGTTWTQSQQIGLSDPVDVIDLSNGISYFFAVAIVNGVGEGAKSSAVGPLVPTQPVTLSFSNTSLVYNNQLQFPTVDNNVTVIWKNTDGSTFTGATTVGSYPVTATPTGTYSGEAVSVTLTITQAPLTIDGVTAADKVYDGTSNAVLSGGSLTGVIGSDSVGIVDGSGSFSQPNVGSGLTVTASGFSIDGANSGNYQLTAQPTVSPASITQAPLTITGGITRYYYNPVVIDSFGNYSGIETVAGGFRPFSGQKGYSAVGFMSGDSITSVHIDCSGNHSSGNDPTAQPPNYLEPGTYASAVTPSAAQGVGLNNYTITYVPGNLTVLPTVAAQPTITTAAHGNGTLVFSYVPPDNTGGVPITSYRLYFDTKFNIMNYIYGEFIDAPTNSIPNPYYSPGLYDPTKSYAALDNYAPSTYHVDISAGISVGVLNRSAKIYDSNDQLVTDFELSSAPYQLKICPYNSVGPGFTSYNLDETTLAPGYSANISRGGEIITTIGSQIIDGQLSDESIKIIDDTVTASAADTYTGLATMRGAITDTDVAISAYTEARTIALVGGDSLGVPTEATGDEAMSIYTHMVAYAAQYPGTVSESLLETLHSDICNGTPLPVTWANFIIDTTGQQIEPYPVIPVTNNGSNNIIPMPHDISINFVLQISDPLHRDNSGFVNVTRSGDNSITALSAGAGIRNVFGFNLPLAAGSSFTVMFDDGDTCVVYIPALADSVITIGGLSYGISSDGKNVWVVNYVGDSVTRIDALSGLVVGESIPVGLGPVAISSDGKYVWVVNNTSNTVTRIDASSGLVVGEPIPVSLSANSISSDGKNVWVTHYYSNNVTRIDALSGLVIGNPISVGTNPNSISSDGKNVWVANKFSNNVTRIDASSGSVIGEPISVGSGPNSISSDGKNVWVANYYSNTVTRIDALSGSGIVYTVPVGFSPNAISSDGTNVWVANFDRTVTRINALSGSVVGEPISTDSFPFAISSDGTNVWVAMYGGSVLKISIPVDLSKLVSDITIEYNGNVQYLPTHYGSVDVTWKYADGSPFTGVTDAGVYHVTAFPLESAQLSATPGSITLTITPILVTFNIYVNANQSDWFYVIPQLGEVSFTSSPDIGGNFSYEVFRAAQDEFGNWSFTINIEANGPNYSGSNTLIYTVTPPTTTSTTEPDITTSTTAPPTTTSTTEPTTTTSTTEPTTTTSTTEPTTTTSTTEPTTTTSTTESPTTTSTTEAPTTTSTTESPTTTSTTEAPTTTSTTVPQTNNIPCFVAGTLIRTPTGEKAVELLRNGDTVVTADGRSVPVNVYSTTLNKTTKGTAPYLVPAHSFGRNSPPADIRLSPLHAFQIKKGLWMNSLYANNKAVQQYAVGEAITYYHVECPNFFRDNLLANGCVVESFAGRQVANPKNIYTFNSRLGGFTRATGVTKTVAK</sequence>
<feature type="compositionally biased region" description="Low complexity" evidence="2">
    <location>
        <begin position="2408"/>
        <end position="2506"/>
    </location>
</feature>
<feature type="region of interest" description="Disordered" evidence="2">
    <location>
        <begin position="73"/>
        <end position="97"/>
    </location>
</feature>
<dbReference type="InterPro" id="IPR036844">
    <property type="entry name" value="Hint_dom_sf"/>
</dbReference>
<dbReference type="Gene3D" id="2.170.16.10">
    <property type="entry name" value="Hedgehog/Intein (Hint) domain"/>
    <property type="match status" value="1"/>
</dbReference>
<feature type="region of interest" description="Disordered" evidence="2">
    <location>
        <begin position="2408"/>
        <end position="2511"/>
    </location>
</feature>
<feature type="domain" description="Fibronectin type-III" evidence="4">
    <location>
        <begin position="381"/>
        <end position="472"/>
    </location>
</feature>
<keyword evidence="1" id="KW-0677">Repeat</keyword>
<dbReference type="SUPFAM" id="SSF49265">
    <property type="entry name" value="Fibronectin type III"/>
    <property type="match status" value="4"/>
</dbReference>
<evidence type="ECO:0000259" key="4">
    <source>
        <dbReference type="PROSITE" id="PS50853"/>
    </source>
</evidence>
<name>A0A6C0DAR2_9ZZZZ</name>
<organism evidence="5">
    <name type="scientific">viral metagenome</name>
    <dbReference type="NCBI Taxonomy" id="1070528"/>
    <lineage>
        <taxon>unclassified sequences</taxon>
        <taxon>metagenomes</taxon>
        <taxon>organismal metagenomes</taxon>
    </lineage>
</organism>
<dbReference type="SUPFAM" id="SSF51126">
    <property type="entry name" value="Pectin lyase-like"/>
    <property type="match status" value="1"/>
</dbReference>
<dbReference type="InterPro" id="IPR015943">
    <property type="entry name" value="WD40/YVTN_repeat-like_dom_sf"/>
</dbReference>
<dbReference type="InterPro" id="IPR011048">
    <property type="entry name" value="Haem_d1_sf"/>
</dbReference>
<dbReference type="PANTHER" id="PTHR13817:SF73">
    <property type="entry name" value="FIBRONECTIN TYPE-III DOMAIN-CONTAINING PROTEIN"/>
    <property type="match status" value="1"/>
</dbReference>
<evidence type="ECO:0000259" key="3">
    <source>
        <dbReference type="PROSITE" id="PS50093"/>
    </source>
</evidence>
<feature type="domain" description="Fibronectin type-III" evidence="4">
    <location>
        <begin position="1126"/>
        <end position="1217"/>
    </location>
</feature>
<dbReference type="SMART" id="SM00060">
    <property type="entry name" value="FN3"/>
    <property type="match status" value="8"/>
</dbReference>
<evidence type="ECO:0000256" key="1">
    <source>
        <dbReference type="ARBA" id="ARBA00022737"/>
    </source>
</evidence>
<dbReference type="InterPro" id="IPR050964">
    <property type="entry name" value="Striated_Muscle_Regulatory"/>
</dbReference>
<protein>
    <recommendedName>
        <fullName evidence="6">Fibronectin type-III domain-containing protein</fullName>
    </recommendedName>
</protein>
<accession>A0A6C0DAR2</accession>
<evidence type="ECO:0000256" key="2">
    <source>
        <dbReference type="SAM" id="MobiDB-lite"/>
    </source>
</evidence>
<dbReference type="EMBL" id="MN739575">
    <property type="protein sequence ID" value="QHT13597.1"/>
    <property type="molecule type" value="Genomic_DNA"/>
</dbReference>
<dbReference type="Gene3D" id="2.60.40.10">
    <property type="entry name" value="Immunoglobulins"/>
    <property type="match status" value="7"/>
</dbReference>
<dbReference type="InterPro" id="IPR003961">
    <property type="entry name" value="FN3_dom"/>
</dbReference>
<dbReference type="InterPro" id="IPR041248">
    <property type="entry name" value="YDG"/>
</dbReference>
<dbReference type="CDD" id="cd00063">
    <property type="entry name" value="FN3"/>
    <property type="match status" value="6"/>
</dbReference>
<dbReference type="InterPro" id="IPR028992">
    <property type="entry name" value="Hedgehog/Intein_dom"/>
</dbReference>
<dbReference type="Gene3D" id="2.130.10.10">
    <property type="entry name" value="YVTN repeat-like/Quinoprotein amine dehydrogenase"/>
    <property type="match status" value="3"/>
</dbReference>
<feature type="domain" description="Fibronectin type-III" evidence="4">
    <location>
        <begin position="285"/>
        <end position="380"/>
    </location>
</feature>
<feature type="domain" description="Fibronectin type-III" evidence="4">
    <location>
        <begin position="93"/>
        <end position="191"/>
    </location>
</feature>
<dbReference type="PROSITE" id="PS50093">
    <property type="entry name" value="PKD"/>
    <property type="match status" value="1"/>
</dbReference>
<dbReference type="SUPFAM" id="SSF51004">
    <property type="entry name" value="C-terminal (heme d1) domain of cytochrome cd1-nitrite reductase"/>
    <property type="match status" value="1"/>
</dbReference>
<dbReference type="Pfam" id="PF13403">
    <property type="entry name" value="Hint_2"/>
    <property type="match status" value="1"/>
</dbReference>
<proteinExistence type="predicted"/>
<evidence type="ECO:0008006" key="6">
    <source>
        <dbReference type="Google" id="ProtNLM"/>
    </source>
</evidence>
<reference evidence="5" key="1">
    <citation type="journal article" date="2020" name="Nature">
        <title>Giant virus diversity and host interactions through global metagenomics.</title>
        <authorList>
            <person name="Schulz F."/>
            <person name="Roux S."/>
            <person name="Paez-Espino D."/>
            <person name="Jungbluth S."/>
            <person name="Walsh D.A."/>
            <person name="Denef V.J."/>
            <person name="McMahon K.D."/>
            <person name="Konstantinidis K.T."/>
            <person name="Eloe-Fadrosh E.A."/>
            <person name="Kyrpides N.C."/>
            <person name="Woyke T."/>
        </authorList>
    </citation>
    <scope>NUCLEOTIDE SEQUENCE</scope>
    <source>
        <strain evidence="5">GVMAG-M-3300023174-132</strain>
    </source>
</reference>
<dbReference type="InterPro" id="IPR000601">
    <property type="entry name" value="PKD_dom"/>
</dbReference>
<evidence type="ECO:0000313" key="5">
    <source>
        <dbReference type="EMBL" id="QHT13597.1"/>
    </source>
</evidence>
<feature type="domain" description="PKD" evidence="3">
    <location>
        <begin position="1127"/>
        <end position="1209"/>
    </location>
</feature>
<dbReference type="InterPro" id="IPR011050">
    <property type="entry name" value="Pectin_lyase_fold/virulence"/>
</dbReference>
<dbReference type="Pfam" id="PF18657">
    <property type="entry name" value="YDG"/>
    <property type="match status" value="1"/>
</dbReference>
<dbReference type="Pfam" id="PF00041">
    <property type="entry name" value="fn3"/>
    <property type="match status" value="4"/>
</dbReference>
<dbReference type="PANTHER" id="PTHR13817">
    <property type="entry name" value="TITIN"/>
    <property type="match status" value="1"/>
</dbReference>